<protein>
    <submittedName>
        <fullName evidence="1">Uncharacterized protein</fullName>
    </submittedName>
</protein>
<name>A0A4U5LZA5_STECR</name>
<sequence length="91" mass="10083">MQHLPFLSARITCRGSRCGFVAWQPGRSCQSVLQRAPLRPRPAFARSPAPRCLRRRRFALGPPRLSKRGTSAAVAAATERVPLPVRRSPLP</sequence>
<dbReference type="EMBL" id="AZBU02000011">
    <property type="protein sequence ID" value="TKR61681.1"/>
    <property type="molecule type" value="Genomic_DNA"/>
</dbReference>
<proteinExistence type="predicted"/>
<gene>
    <name evidence="1" type="ORF">L596_028761</name>
</gene>
<evidence type="ECO:0000313" key="2">
    <source>
        <dbReference type="Proteomes" id="UP000298663"/>
    </source>
</evidence>
<reference evidence="1 2" key="1">
    <citation type="journal article" date="2015" name="Genome Biol.">
        <title>Comparative genomics of Steinernema reveals deeply conserved gene regulatory networks.</title>
        <authorList>
            <person name="Dillman A.R."/>
            <person name="Macchietto M."/>
            <person name="Porter C.F."/>
            <person name="Rogers A."/>
            <person name="Williams B."/>
            <person name="Antoshechkin I."/>
            <person name="Lee M.M."/>
            <person name="Goodwin Z."/>
            <person name="Lu X."/>
            <person name="Lewis E.E."/>
            <person name="Goodrich-Blair H."/>
            <person name="Stock S.P."/>
            <person name="Adams B.J."/>
            <person name="Sternberg P.W."/>
            <person name="Mortazavi A."/>
        </authorList>
    </citation>
    <scope>NUCLEOTIDE SEQUENCE [LARGE SCALE GENOMIC DNA]</scope>
    <source>
        <strain evidence="1 2">ALL</strain>
    </source>
</reference>
<dbReference type="Proteomes" id="UP000298663">
    <property type="component" value="Unassembled WGS sequence"/>
</dbReference>
<dbReference type="AlphaFoldDB" id="A0A4U5LZA5"/>
<comment type="caution">
    <text evidence="1">The sequence shown here is derived from an EMBL/GenBank/DDBJ whole genome shotgun (WGS) entry which is preliminary data.</text>
</comment>
<evidence type="ECO:0000313" key="1">
    <source>
        <dbReference type="EMBL" id="TKR61681.1"/>
    </source>
</evidence>
<reference evidence="1 2" key="2">
    <citation type="journal article" date="2019" name="G3 (Bethesda)">
        <title>Hybrid Assembly of the Genome of the Entomopathogenic Nematode Steinernema carpocapsae Identifies the X-Chromosome.</title>
        <authorList>
            <person name="Serra L."/>
            <person name="Macchietto M."/>
            <person name="Macias-Munoz A."/>
            <person name="McGill C.J."/>
            <person name="Rodriguez I.M."/>
            <person name="Rodriguez B."/>
            <person name="Murad R."/>
            <person name="Mortazavi A."/>
        </authorList>
    </citation>
    <scope>NUCLEOTIDE SEQUENCE [LARGE SCALE GENOMIC DNA]</scope>
    <source>
        <strain evidence="1 2">ALL</strain>
    </source>
</reference>
<accession>A0A4U5LZA5</accession>
<organism evidence="1 2">
    <name type="scientific">Steinernema carpocapsae</name>
    <name type="common">Entomopathogenic nematode</name>
    <dbReference type="NCBI Taxonomy" id="34508"/>
    <lineage>
        <taxon>Eukaryota</taxon>
        <taxon>Metazoa</taxon>
        <taxon>Ecdysozoa</taxon>
        <taxon>Nematoda</taxon>
        <taxon>Chromadorea</taxon>
        <taxon>Rhabditida</taxon>
        <taxon>Tylenchina</taxon>
        <taxon>Panagrolaimomorpha</taxon>
        <taxon>Strongyloidoidea</taxon>
        <taxon>Steinernematidae</taxon>
        <taxon>Steinernema</taxon>
    </lineage>
</organism>
<keyword evidence="2" id="KW-1185">Reference proteome</keyword>